<dbReference type="VEuPathDB" id="FungiDB:TEQG_00466"/>
<keyword evidence="2" id="KW-1185">Reference proteome</keyword>
<dbReference type="AlphaFoldDB" id="F2PIM8"/>
<sequence>MRELSSCLTDGGACFMSKREEPVLPPAHFIQVFYRPKDLSLRSKTTLAPLDHLSEIQDSNTHGEMESLHILVIQTPMQTGLVAQSKKEYISNASHRKRQEPGFCPRVMETTDCYYRRDLIYSLIAPLLYSNTDTSGISISTGMDGEGSGQMGVFDIETKLVKFPRAYQLGLA</sequence>
<protein>
    <submittedName>
        <fullName evidence="1">Uncharacterized protein</fullName>
    </submittedName>
</protein>
<evidence type="ECO:0000313" key="2">
    <source>
        <dbReference type="Proteomes" id="UP000009169"/>
    </source>
</evidence>
<name>F2PIM8_TRIEC</name>
<accession>F2PIM8</accession>
<gene>
    <name evidence="1" type="ORF">TEQG_00466</name>
</gene>
<proteinExistence type="predicted"/>
<dbReference type="EMBL" id="DS995719">
    <property type="protein sequence ID" value="EGE01416.1"/>
    <property type="molecule type" value="Genomic_DNA"/>
</dbReference>
<dbReference type="Proteomes" id="UP000009169">
    <property type="component" value="Unassembled WGS sequence"/>
</dbReference>
<organism evidence="1 2">
    <name type="scientific">Trichophyton equinum (strain ATCC MYA-4606 / CBS 127.97)</name>
    <name type="common">Horse ringworm fungus</name>
    <dbReference type="NCBI Taxonomy" id="559882"/>
    <lineage>
        <taxon>Eukaryota</taxon>
        <taxon>Fungi</taxon>
        <taxon>Dikarya</taxon>
        <taxon>Ascomycota</taxon>
        <taxon>Pezizomycotina</taxon>
        <taxon>Eurotiomycetes</taxon>
        <taxon>Eurotiomycetidae</taxon>
        <taxon>Onygenales</taxon>
        <taxon>Arthrodermataceae</taxon>
        <taxon>Trichophyton</taxon>
    </lineage>
</organism>
<evidence type="ECO:0000313" key="1">
    <source>
        <dbReference type="EMBL" id="EGE01416.1"/>
    </source>
</evidence>
<dbReference type="HOGENOM" id="CLU_1556375_0_0_1"/>
<reference evidence="2" key="1">
    <citation type="journal article" date="2012" name="MBio">
        <title>Comparative genome analysis of Trichophyton rubrum and related dermatophytes reveals candidate genes involved in infection.</title>
        <authorList>
            <person name="Martinez D.A."/>
            <person name="Oliver B.G."/>
            <person name="Graeser Y."/>
            <person name="Goldberg J.M."/>
            <person name="Li W."/>
            <person name="Martinez-Rossi N.M."/>
            <person name="Monod M."/>
            <person name="Shelest E."/>
            <person name="Barton R.C."/>
            <person name="Birch E."/>
            <person name="Brakhage A.A."/>
            <person name="Chen Z."/>
            <person name="Gurr S.J."/>
            <person name="Heiman D."/>
            <person name="Heitman J."/>
            <person name="Kosti I."/>
            <person name="Rossi A."/>
            <person name="Saif S."/>
            <person name="Samalova M."/>
            <person name="Saunders C.W."/>
            <person name="Shea T."/>
            <person name="Summerbell R.C."/>
            <person name="Xu J."/>
            <person name="Young S."/>
            <person name="Zeng Q."/>
            <person name="Birren B.W."/>
            <person name="Cuomo C.A."/>
            <person name="White T.C."/>
        </authorList>
    </citation>
    <scope>NUCLEOTIDE SEQUENCE [LARGE SCALE GENOMIC DNA]</scope>
    <source>
        <strain evidence="2">ATCC MYA-4606 / CBS 127.97</strain>
    </source>
</reference>